<protein>
    <recommendedName>
        <fullName evidence="7">ERT1/acuK family PAS domain-containing protein</fullName>
    </recommendedName>
</protein>
<feature type="region of interest" description="Disordered" evidence="6">
    <location>
        <begin position="180"/>
        <end position="202"/>
    </location>
</feature>
<evidence type="ECO:0000256" key="2">
    <source>
        <dbReference type="ARBA" id="ARBA00022723"/>
    </source>
</evidence>
<dbReference type="InterPro" id="IPR053045">
    <property type="entry name" value="Zinc_cluster_trans_reg"/>
</dbReference>
<feature type="region of interest" description="Disordered" evidence="6">
    <location>
        <begin position="1"/>
        <end position="36"/>
    </location>
</feature>
<gene>
    <name evidence="8" type="ORF">B9479_002605</name>
</gene>
<feature type="compositionally biased region" description="Polar residues" evidence="6">
    <location>
        <begin position="291"/>
        <end position="313"/>
    </location>
</feature>
<name>A0A5D3AZ96_9TREE</name>
<dbReference type="PANTHER" id="PTHR31986">
    <property type="entry name" value="REGULATOR OF DRUG SENSITIVITY 2"/>
    <property type="match status" value="1"/>
</dbReference>
<accession>A0A5D3AZ96</accession>
<dbReference type="Pfam" id="PF24990">
    <property type="entry name" value="PAS_13"/>
    <property type="match status" value="1"/>
</dbReference>
<dbReference type="Proteomes" id="UP000322245">
    <property type="component" value="Unassembled WGS sequence"/>
</dbReference>
<proteinExistence type="predicted"/>
<reference evidence="8 9" key="1">
    <citation type="submission" date="2017-05" db="EMBL/GenBank/DDBJ databases">
        <title>The Genome Sequence of Tsuchiyaea wingfieldii DSM 27421.</title>
        <authorList>
            <person name="Cuomo C."/>
            <person name="Passer A."/>
            <person name="Billmyre B."/>
            <person name="Heitman J."/>
        </authorList>
    </citation>
    <scope>NUCLEOTIDE SEQUENCE [LARGE SCALE GENOMIC DNA]</scope>
    <source>
        <strain evidence="8 9">DSM 27421</strain>
    </source>
</reference>
<dbReference type="GO" id="GO:0005634">
    <property type="term" value="C:nucleus"/>
    <property type="evidence" value="ECO:0007669"/>
    <property type="project" value="UniProtKB-SubCell"/>
</dbReference>
<dbReference type="InterPro" id="IPR056751">
    <property type="entry name" value="PAS_13"/>
</dbReference>
<keyword evidence="5" id="KW-0539">Nucleus</keyword>
<keyword evidence="4" id="KW-0804">Transcription</keyword>
<sequence>MDDPNAPFQGYQYQPPPSHPQQPSQQQQQQQPQQSLYNFVQAQNIQSSNNNYFTGLPDPNTSLEMQGRSLSHGSRLDGRQASNENVVPSAQPARKKPAGIGQSRKLSALEKLASTVAEVIWSVKVEGLVKDASKERLRISVETAPRLLTVTDITMSRNPNLRYESLNFIYQCAYFLHPQQQSQSHQRVPQPPAPPPTSQAPVYPESNFPPAWPLLPESNGNQVPFGEAPERLQSINDAAGLMGPPATTWGTTATKEEGELAALNKFMKDLGVPNLPNDFLSFMNQLDNPTTANNLTVPSTSSGLPDVPSQSAPGQPRGLDKGKGKEMSRVDKYLMAAADQPNGTRASRLAQVIKAKYDAGLLKPYDYVKGYERMNKWMESGRAAPKMESRAGSEIPESPQLKGINRNGRLSIASVPAPVFGKSISPESRRRILAALAGFRPKFRQIARTLTNVDLVFVEEAMERWMLEYDRALASIHTPSCIWRRTGEIQKANQEFSNLTGIPASMFRDGQLCVYELMDEDSAVRYWEGYAKIAFDPSQRSFSIPCTLHIPLSLARHRPRHLSAVPLPAPSKSAASAPPSLNVPDLALPQQGMYAESPGPSEGADRGVNSIGREEEFREMQCMFNVTIRRDAWGVPVAIMGQWIPIQ</sequence>
<feature type="compositionally biased region" description="Polar residues" evidence="6">
    <location>
        <begin position="49"/>
        <end position="72"/>
    </location>
</feature>
<comment type="subcellular location">
    <subcellularLocation>
        <location evidence="1">Nucleus</location>
    </subcellularLocation>
</comment>
<evidence type="ECO:0000259" key="7">
    <source>
        <dbReference type="Pfam" id="PF24990"/>
    </source>
</evidence>
<evidence type="ECO:0000256" key="6">
    <source>
        <dbReference type="SAM" id="MobiDB-lite"/>
    </source>
</evidence>
<dbReference type="GO" id="GO:0046872">
    <property type="term" value="F:metal ion binding"/>
    <property type="evidence" value="ECO:0007669"/>
    <property type="project" value="UniProtKB-KW"/>
</dbReference>
<feature type="region of interest" description="Disordered" evidence="6">
    <location>
        <begin position="291"/>
        <end position="326"/>
    </location>
</feature>
<feature type="domain" description="ERT1/acuK family PAS" evidence="7">
    <location>
        <begin position="478"/>
        <end position="645"/>
    </location>
</feature>
<comment type="caution">
    <text evidence="8">The sequence shown here is derived from an EMBL/GenBank/DDBJ whole genome shotgun (WGS) entry which is preliminary data.</text>
</comment>
<dbReference type="EMBL" id="NIDF01000021">
    <property type="protein sequence ID" value="TYJ56675.1"/>
    <property type="molecule type" value="Genomic_DNA"/>
</dbReference>
<keyword evidence="2" id="KW-0479">Metal-binding</keyword>
<feature type="compositionally biased region" description="Low complexity" evidence="6">
    <location>
        <begin position="21"/>
        <end position="35"/>
    </location>
</feature>
<evidence type="ECO:0000256" key="1">
    <source>
        <dbReference type="ARBA" id="ARBA00004123"/>
    </source>
</evidence>
<dbReference type="GO" id="GO:0000977">
    <property type="term" value="F:RNA polymerase II transcription regulatory region sequence-specific DNA binding"/>
    <property type="evidence" value="ECO:0007669"/>
    <property type="project" value="TreeGrafter"/>
</dbReference>
<evidence type="ECO:0000313" key="9">
    <source>
        <dbReference type="Proteomes" id="UP000322245"/>
    </source>
</evidence>
<evidence type="ECO:0000256" key="5">
    <source>
        <dbReference type="ARBA" id="ARBA00023242"/>
    </source>
</evidence>
<organism evidence="8 9">
    <name type="scientific">Cryptococcus floricola</name>
    <dbReference type="NCBI Taxonomy" id="2591691"/>
    <lineage>
        <taxon>Eukaryota</taxon>
        <taxon>Fungi</taxon>
        <taxon>Dikarya</taxon>
        <taxon>Basidiomycota</taxon>
        <taxon>Agaricomycotina</taxon>
        <taxon>Tremellomycetes</taxon>
        <taxon>Tremellales</taxon>
        <taxon>Cryptococcaceae</taxon>
        <taxon>Cryptococcus</taxon>
    </lineage>
</organism>
<evidence type="ECO:0000256" key="3">
    <source>
        <dbReference type="ARBA" id="ARBA00023015"/>
    </source>
</evidence>
<feature type="compositionally biased region" description="Pro residues" evidence="6">
    <location>
        <begin position="189"/>
        <end position="198"/>
    </location>
</feature>
<evidence type="ECO:0000256" key="4">
    <source>
        <dbReference type="ARBA" id="ARBA00023163"/>
    </source>
</evidence>
<feature type="region of interest" description="Disordered" evidence="6">
    <location>
        <begin position="49"/>
        <end position="102"/>
    </location>
</feature>
<dbReference type="AlphaFoldDB" id="A0A5D3AZ96"/>
<keyword evidence="9" id="KW-1185">Reference proteome</keyword>
<keyword evidence="3" id="KW-0805">Transcription regulation</keyword>
<evidence type="ECO:0000313" key="8">
    <source>
        <dbReference type="EMBL" id="TYJ56675.1"/>
    </source>
</evidence>
<dbReference type="PANTHER" id="PTHR31986:SF7">
    <property type="entry name" value="REGULATOR OF DRUG SENSITIVITY 2"/>
    <property type="match status" value="1"/>
</dbReference>